<dbReference type="Proteomes" id="UP000179807">
    <property type="component" value="Unassembled WGS sequence"/>
</dbReference>
<evidence type="ECO:0000256" key="1">
    <source>
        <dbReference type="SAM" id="MobiDB-lite"/>
    </source>
</evidence>
<keyword evidence="2" id="KW-1133">Transmembrane helix</keyword>
<feature type="transmembrane region" description="Helical" evidence="2">
    <location>
        <begin position="25"/>
        <end position="47"/>
    </location>
</feature>
<accession>A0A1J4L3M1</accession>
<sequence>MVLNFCEDDRFHLSRKMPICPWPHLIVFVFGSGATLLSVSLVGMIAYNGKYGDDNKFKIYGYGMNQKISKINIAIVSCGVFTVVLLGISISFDIKHYPKVASLVMWILTFLCFLGTIILQIFALSLTKYGDAIIPSIYDYYKDNEFKNYIDTYYPGLQTKANGTVAEIAWMDNPTTEIYNVTYNLPITLDLPDFYVTFVHNKNFYSVASCVINWNSSTVIGVDPCNFDLHASECIGGWNSKNFKNYWCYAFRINRTYSQKVAEMTENEKLKYDAEKNRQKINVDSFSAFYEINSIFLGLNCAGFFIVMLAQILLMIINPFDKVTKQYKIIEASGRGSQSGSGKKSNGIPLSDVDVV</sequence>
<evidence type="ECO:0000256" key="2">
    <source>
        <dbReference type="SAM" id="Phobius"/>
    </source>
</evidence>
<gene>
    <name evidence="3" type="ORF">TRFO_41754</name>
</gene>
<organism evidence="3 4">
    <name type="scientific">Tritrichomonas foetus</name>
    <dbReference type="NCBI Taxonomy" id="1144522"/>
    <lineage>
        <taxon>Eukaryota</taxon>
        <taxon>Metamonada</taxon>
        <taxon>Parabasalia</taxon>
        <taxon>Tritrichomonadida</taxon>
        <taxon>Tritrichomonadidae</taxon>
        <taxon>Tritrichomonas</taxon>
    </lineage>
</organism>
<dbReference type="EMBL" id="MLAK01000101">
    <property type="protein sequence ID" value="OHT16517.1"/>
    <property type="molecule type" value="Genomic_DNA"/>
</dbReference>
<feature type="transmembrane region" description="Helical" evidence="2">
    <location>
        <begin position="295"/>
        <end position="317"/>
    </location>
</feature>
<feature type="transmembrane region" description="Helical" evidence="2">
    <location>
        <begin position="68"/>
        <end position="92"/>
    </location>
</feature>
<evidence type="ECO:0000313" key="4">
    <source>
        <dbReference type="Proteomes" id="UP000179807"/>
    </source>
</evidence>
<keyword evidence="2" id="KW-0812">Transmembrane</keyword>
<protein>
    <submittedName>
        <fullName evidence="3">Uncharacterized protein</fullName>
    </submittedName>
</protein>
<dbReference type="GeneID" id="94848667"/>
<dbReference type="AlphaFoldDB" id="A0A1J4L3M1"/>
<keyword evidence="2" id="KW-0472">Membrane</keyword>
<comment type="caution">
    <text evidence="3">The sequence shown here is derived from an EMBL/GenBank/DDBJ whole genome shotgun (WGS) entry which is preliminary data.</text>
</comment>
<feature type="transmembrane region" description="Helical" evidence="2">
    <location>
        <begin position="104"/>
        <end position="126"/>
    </location>
</feature>
<dbReference type="VEuPathDB" id="TrichDB:TRFO_41754"/>
<dbReference type="OrthoDB" id="10663008at2759"/>
<proteinExistence type="predicted"/>
<name>A0A1J4L3M1_9EUKA</name>
<feature type="compositionally biased region" description="Low complexity" evidence="1">
    <location>
        <begin position="334"/>
        <end position="347"/>
    </location>
</feature>
<evidence type="ECO:0000313" key="3">
    <source>
        <dbReference type="EMBL" id="OHT16517.1"/>
    </source>
</evidence>
<dbReference type="RefSeq" id="XP_068369653.1">
    <property type="nucleotide sequence ID" value="XM_068513963.1"/>
</dbReference>
<feature type="region of interest" description="Disordered" evidence="1">
    <location>
        <begin position="334"/>
        <end position="356"/>
    </location>
</feature>
<reference evidence="3" key="1">
    <citation type="submission" date="2016-10" db="EMBL/GenBank/DDBJ databases">
        <authorList>
            <person name="Benchimol M."/>
            <person name="Almeida L.G."/>
            <person name="Vasconcelos A.T."/>
            <person name="Perreira-Neves A."/>
            <person name="Rosa I.A."/>
            <person name="Tasca T."/>
            <person name="Bogo M.R."/>
            <person name="de Souza W."/>
        </authorList>
    </citation>
    <scope>NUCLEOTIDE SEQUENCE [LARGE SCALE GENOMIC DNA]</scope>
    <source>
        <strain evidence="3">K</strain>
    </source>
</reference>
<keyword evidence="4" id="KW-1185">Reference proteome</keyword>